<sequence length="432" mass="48884">MRRIIVMSDGTWCGRETGTQSNIYHLARFFGIPIDNLNVEDEYTLTTDTIAARYRHGVGLNSTFLDYLFNGVTAQDLAAECISAYKFIVHHYTEGDEVLLFGLSRGAYTVRCVAGMINNCGIVRKRATDAQTDLLCDEVYRLYRSRYHVNEPHSEQSVNFRARHAWPLIGDEGKDEPPRRAPVRFMGLFDTVGSLGIPTFTGGVGLDWPEFYDQNVSSVVEEVYHLVSLHDRFWVFQPCLASRKDHSKSNIHEEWIPGVHYDLGRQRFRFLRIGAGWLESLLGRWSYASKVIEPNQVLADSALLKMLKRVRQVTPAGLFMTEAAMDGVLEQLQRDMTAPTRAVGDGDVYGKVAQYAPFGQRLGGLVAAAFKSAPAIWTLLFDLRDRFIPHVDADVSRFHVPDIDGRTLADLAGVDDQRYPSKTLESWQLRRN</sequence>
<dbReference type="EMBL" id="MU251259">
    <property type="protein sequence ID" value="KAG9253087.1"/>
    <property type="molecule type" value="Genomic_DNA"/>
</dbReference>
<name>A0A9P7ZJW1_9HYPO</name>
<dbReference type="AlphaFoldDB" id="A0A9P7ZJW1"/>
<feature type="domain" description="T6SS Phospholipase effector Tle1-like catalytic" evidence="1">
    <location>
        <begin position="2"/>
        <end position="264"/>
    </location>
</feature>
<accession>A0A9P7ZJW1</accession>
<gene>
    <name evidence="2" type="ORF">F5Z01DRAFT_174165</name>
</gene>
<dbReference type="PANTHER" id="PTHR33840:SF16">
    <property type="entry name" value="DUF2235 DOMAIN-CONTAINING PROTEIN"/>
    <property type="match status" value="1"/>
</dbReference>
<evidence type="ECO:0000313" key="2">
    <source>
        <dbReference type="EMBL" id="KAG9253087.1"/>
    </source>
</evidence>
<evidence type="ECO:0000313" key="3">
    <source>
        <dbReference type="Proteomes" id="UP000887229"/>
    </source>
</evidence>
<organism evidence="2 3">
    <name type="scientific">Emericellopsis atlantica</name>
    <dbReference type="NCBI Taxonomy" id="2614577"/>
    <lineage>
        <taxon>Eukaryota</taxon>
        <taxon>Fungi</taxon>
        <taxon>Dikarya</taxon>
        <taxon>Ascomycota</taxon>
        <taxon>Pezizomycotina</taxon>
        <taxon>Sordariomycetes</taxon>
        <taxon>Hypocreomycetidae</taxon>
        <taxon>Hypocreales</taxon>
        <taxon>Bionectriaceae</taxon>
        <taxon>Emericellopsis</taxon>
    </lineage>
</organism>
<dbReference type="InterPro" id="IPR018712">
    <property type="entry name" value="Tle1-like_cat"/>
</dbReference>
<protein>
    <recommendedName>
        <fullName evidence="1">T6SS Phospholipase effector Tle1-like catalytic domain-containing protein</fullName>
    </recommendedName>
</protein>
<dbReference type="GeneID" id="70288834"/>
<dbReference type="RefSeq" id="XP_046117011.1">
    <property type="nucleotide sequence ID" value="XM_046257931.1"/>
</dbReference>
<keyword evidence="3" id="KW-1185">Reference proteome</keyword>
<dbReference type="OrthoDB" id="59699at2759"/>
<proteinExistence type="predicted"/>
<dbReference type="Pfam" id="PF09994">
    <property type="entry name" value="T6SS_Tle1-like_cat"/>
    <property type="match status" value="1"/>
</dbReference>
<dbReference type="PANTHER" id="PTHR33840">
    <property type="match status" value="1"/>
</dbReference>
<dbReference type="Proteomes" id="UP000887229">
    <property type="component" value="Unassembled WGS sequence"/>
</dbReference>
<evidence type="ECO:0000259" key="1">
    <source>
        <dbReference type="Pfam" id="PF09994"/>
    </source>
</evidence>
<reference evidence="2" key="1">
    <citation type="journal article" date="2021" name="IMA Fungus">
        <title>Genomic characterization of three marine fungi, including Emericellopsis atlantica sp. nov. with signatures of a generalist lifestyle and marine biomass degradation.</title>
        <authorList>
            <person name="Hagestad O.C."/>
            <person name="Hou L."/>
            <person name="Andersen J.H."/>
            <person name="Hansen E.H."/>
            <person name="Altermark B."/>
            <person name="Li C."/>
            <person name="Kuhnert E."/>
            <person name="Cox R.J."/>
            <person name="Crous P.W."/>
            <person name="Spatafora J.W."/>
            <person name="Lail K."/>
            <person name="Amirebrahimi M."/>
            <person name="Lipzen A."/>
            <person name="Pangilinan J."/>
            <person name="Andreopoulos W."/>
            <person name="Hayes R.D."/>
            <person name="Ng V."/>
            <person name="Grigoriev I.V."/>
            <person name="Jackson S.A."/>
            <person name="Sutton T.D.S."/>
            <person name="Dobson A.D.W."/>
            <person name="Rama T."/>
        </authorList>
    </citation>
    <scope>NUCLEOTIDE SEQUENCE</scope>
    <source>
        <strain evidence="2">TS7</strain>
    </source>
</reference>
<comment type="caution">
    <text evidence="2">The sequence shown here is derived from an EMBL/GenBank/DDBJ whole genome shotgun (WGS) entry which is preliminary data.</text>
</comment>